<dbReference type="Proteomes" id="UP000094067">
    <property type="component" value="Unassembled WGS sequence"/>
</dbReference>
<dbReference type="Gene3D" id="1.25.10.10">
    <property type="entry name" value="Leucine-rich Repeat Variant"/>
    <property type="match status" value="1"/>
</dbReference>
<accession>A0A1E3AAV5</accession>
<dbReference type="GO" id="GO:0030488">
    <property type="term" value="P:tRNA methylation"/>
    <property type="evidence" value="ECO:0007669"/>
    <property type="project" value="TreeGrafter"/>
</dbReference>
<gene>
    <name evidence="3" type="ORF">BEI61_01789</name>
</gene>
<dbReference type="Gene3D" id="3.40.50.150">
    <property type="entry name" value="Vaccinia Virus protein VP39"/>
    <property type="match status" value="1"/>
</dbReference>
<organism evidence="3 4">
    <name type="scientific">Eisenbergiella tayi</name>
    <dbReference type="NCBI Taxonomy" id="1432052"/>
    <lineage>
        <taxon>Bacteria</taxon>
        <taxon>Bacillati</taxon>
        <taxon>Bacillota</taxon>
        <taxon>Clostridia</taxon>
        <taxon>Lachnospirales</taxon>
        <taxon>Lachnospiraceae</taxon>
        <taxon>Eisenbergiella</taxon>
    </lineage>
</organism>
<dbReference type="AlphaFoldDB" id="A0A1E3AAV5"/>
<dbReference type="InterPro" id="IPR016024">
    <property type="entry name" value="ARM-type_fold"/>
</dbReference>
<sequence length="498" mass="58349">MIKEEWQQIKENQDVRQNLSRLRQEIKDKDLRRRFSELIRGEEFRLTDLLHSEDAKTRKNAALLMGDLGRQEFMAPVFESYRKEEQRFVRSSYLAAMGNFDFEEYVQDLKEYLEELQKTEVTAENQKHLAEEMRELSSLIVRAEGIQTHRFTGWNESFDIILLTNRNFAEYTQKELISLEPGAKTKLFGAGVKARVTNLKWADTIRTYHELLFVIKGMENSPMDALQMAEKIVKSDLLCWLEKIHAGEAPYFFRVEMKSKKPLDEKSAFVKKLSARIERLSQRRLTNNTANYELELRVIQNKEGGCNLLVKLFTLKDDRFSYRKEVIPTSIRPVNAALTAALAAEYMKENAQVLDPFCGVGTMLIERYKAVKASSTYGVDIQEDAIVKARINTRAAGQIIHYINRDFFRFEHAYLFDEVITDMPFQIGRITEADVEEIYERFFHSISDYLNPDALMILYSHNKELVERFAPRSRFYIYKSFEISKKEGTYVLLLRRRG</sequence>
<feature type="coiled-coil region" evidence="1">
    <location>
        <begin position="102"/>
        <end position="136"/>
    </location>
</feature>
<dbReference type="CDD" id="cd02440">
    <property type="entry name" value="AdoMet_MTases"/>
    <property type="match status" value="1"/>
</dbReference>
<dbReference type="PATRIC" id="fig|1432052.4.peg.1994"/>
<comment type="caution">
    <text evidence="3">The sequence shown here is derived from an EMBL/GenBank/DDBJ whole genome shotgun (WGS) entry which is preliminary data.</text>
</comment>
<name>A0A1E3AAV5_9FIRM</name>
<protein>
    <submittedName>
        <fullName evidence="3">23S rRNA m(2) methyltransferase</fullName>
    </submittedName>
</protein>
<evidence type="ECO:0000313" key="4">
    <source>
        <dbReference type="Proteomes" id="UP000094067"/>
    </source>
</evidence>
<reference evidence="3 4" key="1">
    <citation type="submission" date="2016-07" db="EMBL/GenBank/DDBJ databases">
        <title>Characterization of isolates of Eisenbergiella tayi derived from blood cultures, using whole genome sequencing.</title>
        <authorList>
            <person name="Burdz T."/>
            <person name="Wiebe D."/>
            <person name="Huynh C."/>
            <person name="Bernard K."/>
        </authorList>
    </citation>
    <scope>NUCLEOTIDE SEQUENCE [LARGE SCALE GENOMIC DNA]</scope>
    <source>
        <strain evidence="3 4">NML 110608</strain>
    </source>
</reference>
<dbReference type="EMBL" id="MCGH01000002">
    <property type="protein sequence ID" value="ODM05900.1"/>
    <property type="molecule type" value="Genomic_DNA"/>
</dbReference>
<dbReference type="PANTHER" id="PTHR14911">
    <property type="entry name" value="THUMP DOMAIN-CONTAINING"/>
    <property type="match status" value="1"/>
</dbReference>
<dbReference type="InterPro" id="IPR011989">
    <property type="entry name" value="ARM-like"/>
</dbReference>
<evidence type="ECO:0000313" key="3">
    <source>
        <dbReference type="EMBL" id="ODM05900.1"/>
    </source>
</evidence>
<dbReference type="GO" id="GO:0016423">
    <property type="term" value="F:tRNA (guanine) methyltransferase activity"/>
    <property type="evidence" value="ECO:0007669"/>
    <property type="project" value="TreeGrafter"/>
</dbReference>
<proteinExistence type="predicted"/>
<dbReference type="InterPro" id="IPR029063">
    <property type="entry name" value="SAM-dependent_MTases_sf"/>
</dbReference>
<dbReference type="SUPFAM" id="SSF53335">
    <property type="entry name" value="S-adenosyl-L-methionine-dependent methyltransferases"/>
    <property type="match status" value="1"/>
</dbReference>
<dbReference type="Pfam" id="PF01170">
    <property type="entry name" value="UPF0020"/>
    <property type="match status" value="1"/>
</dbReference>
<dbReference type="RefSeq" id="WP_069152021.1">
    <property type="nucleotide sequence ID" value="NZ_MCGH01000002.1"/>
</dbReference>
<dbReference type="InterPro" id="IPR000241">
    <property type="entry name" value="RlmKL-like_Mtase"/>
</dbReference>
<feature type="domain" description="Ribosomal RNA large subunit methyltransferase K/L-like methyltransferase" evidence="2">
    <location>
        <begin position="334"/>
        <end position="471"/>
    </location>
</feature>
<dbReference type="PANTHER" id="PTHR14911:SF13">
    <property type="entry name" value="TRNA (GUANINE(6)-N2)-METHYLTRANSFERASE THUMP3"/>
    <property type="match status" value="1"/>
</dbReference>
<evidence type="ECO:0000259" key="2">
    <source>
        <dbReference type="Pfam" id="PF01170"/>
    </source>
</evidence>
<dbReference type="SUPFAM" id="SSF48371">
    <property type="entry name" value="ARM repeat"/>
    <property type="match status" value="1"/>
</dbReference>
<evidence type="ECO:0000256" key="1">
    <source>
        <dbReference type="SAM" id="Coils"/>
    </source>
</evidence>
<keyword evidence="3" id="KW-0808">Transferase</keyword>
<keyword evidence="1" id="KW-0175">Coiled coil</keyword>
<keyword evidence="3" id="KW-0489">Methyltransferase</keyword>